<feature type="compositionally biased region" description="Polar residues" evidence="1">
    <location>
        <begin position="208"/>
        <end position="249"/>
    </location>
</feature>
<evidence type="ECO:0000259" key="2">
    <source>
        <dbReference type="PROSITE" id="PS50010"/>
    </source>
</evidence>
<dbReference type="RefSeq" id="XP_025370162.1">
    <property type="nucleotide sequence ID" value="XM_025516099.1"/>
</dbReference>
<sequence length="1355" mass="143818">MGSMTESANSSNGTLHALEHAPTASGPSCRSRLAMHDSRGIDGESPPSTCDEDLQSQSYDSLPGSPRSTSAVFPGVRMSSRPQIGTVSAAIPIGTALCAGVANLASHILEVNTAPEQLAMAADASPVKRRVRGGRASRRHRQGERSTDAADLVVPNRRSSLTLTLQEASDVAKGVLGLTETDKTLLPPRLSPARETEKSADESVPLTIDTNVPTEIGRTLSTSTAGTDQSSTVESSGTAATSEAPSSIDQVEVGVVTSLDGSKLREPSSEELPRDEGAERGSASHPEGRRETATSVAQSVPSFTKMRRLHALYELVETERSYADDLGLLVEVFFRNLGDQPFFSERSDRLDTVQRNAAELLLLHREMADNMERILEEHGVSPSDMLSKASGSHIAASAEAEAATSRIAKYFGKLGPRFAIYQDFCSRHGEALSLVRDAERRHGGDDWRSYERCCSNILRGFSRSPTPRNGLSRANSNQGTSSAGSLGIAPMTPTATIAPLSPLYDHTRAPSSPDQAFGASFVQLPLVATPASETSSTGGMLRDGAARLLFSDYFVKPIQRLCLYPVVLSTLLKYSDDGDSAHASLSEALATMRRVAEDVDEAGKEREKVLMAALISSRVEATLSVTPTLIASLGHCLLAGTLDVMHHHSVLQPLTAPLRFKYFAVFVYEGFVLFAKVRKPTVYEPKFWFPLWAAKLYDGKEGFFSRLGSEEAPATSREYASVLPYSCRLICLGGHNFELVASSAREKETWVATLAQAIAHAPFSPPKGGPSSFPSSLGDYSIASDDLRVSGLAEEHSDAFLDADPLGTFLTENAAAPSPADILVRHSPLSARAAVDRAMVFSEAIVAARAGAMRERGDQSSNTPSIGAAVGAAIGGLARAAARKAPRRASTLFADDERPVLEDGTPRESASPTLVASPTKLDTQLAPASTMTTGSPTWKVRAARSRPPLLSVPAQQSSSSTDISASPVQSVAQPDGKRNSLAADAAVPRRKSFVDDRRASSSRPPSTRNNSSMTNLKNMWTSRSRTSSAEFDLNELSARAAAGADAHATGQYARNRASVQLAEDADRASPVELLLTDMEEQPGNDGHLTFTSRASTLKGAFSLRRRQRSGSASSDFGPPPLAGSITPYNQSRSVVSSRESLNVPPSPHRLAARLAQSSRDSLRRSFTLGSKGKQRAMSLPSAVDDDGALRSGNPNALLSAESIASRESLSPIATPSDRGSGHTSPSLSADDGHVRIPSPGPADGDASSSPGPLPALTLACEASTVRPGFLKGTLKNTRRLSTRFLGSRSTPPLSGLRSVAETTQEHAFGVMQPLEPNQTTAAVKLANAPERERTISTTRPRSISLQTSASKEAST</sequence>
<feature type="region of interest" description="Disordered" evidence="1">
    <location>
        <begin position="1210"/>
        <end position="1255"/>
    </location>
</feature>
<feature type="domain" description="DH" evidence="2">
    <location>
        <begin position="307"/>
        <end position="602"/>
    </location>
</feature>
<feature type="compositionally biased region" description="Polar residues" evidence="1">
    <location>
        <begin position="464"/>
        <end position="484"/>
    </location>
</feature>
<dbReference type="PROSITE" id="PS50010">
    <property type="entry name" value="DH_2"/>
    <property type="match status" value="1"/>
</dbReference>
<feature type="region of interest" description="Disordered" evidence="1">
    <location>
        <begin position="1167"/>
        <end position="1194"/>
    </location>
</feature>
<feature type="compositionally biased region" description="Polar residues" evidence="1">
    <location>
        <begin position="1013"/>
        <end position="1023"/>
    </location>
</feature>
<dbReference type="SMART" id="SM00325">
    <property type="entry name" value="RhoGEF"/>
    <property type="match status" value="1"/>
</dbReference>
<feature type="compositionally biased region" description="Basic and acidic residues" evidence="1">
    <location>
        <begin position="192"/>
        <end position="201"/>
    </location>
</feature>
<gene>
    <name evidence="3" type="ORF">IE81DRAFT_346978</name>
</gene>
<name>A0A316VZU5_9BASI</name>
<accession>A0A316VZU5</accession>
<dbReference type="Pfam" id="PF00621">
    <property type="entry name" value="RhoGEF"/>
    <property type="match status" value="2"/>
</dbReference>
<dbReference type="SUPFAM" id="SSF50729">
    <property type="entry name" value="PH domain-like"/>
    <property type="match status" value="1"/>
</dbReference>
<dbReference type="GO" id="GO:0005737">
    <property type="term" value="C:cytoplasm"/>
    <property type="evidence" value="ECO:0007669"/>
    <property type="project" value="TreeGrafter"/>
</dbReference>
<evidence type="ECO:0000256" key="1">
    <source>
        <dbReference type="SAM" id="MobiDB-lite"/>
    </source>
</evidence>
<feature type="region of interest" description="Disordered" evidence="1">
    <location>
        <begin position="1"/>
        <end position="74"/>
    </location>
</feature>
<feature type="compositionally biased region" description="Low complexity" evidence="1">
    <location>
        <begin position="1001"/>
        <end position="1012"/>
    </location>
</feature>
<dbReference type="InterPro" id="IPR000219">
    <property type="entry name" value="DH_dom"/>
</dbReference>
<dbReference type="InterPro" id="IPR035899">
    <property type="entry name" value="DBL_dom_sf"/>
</dbReference>
<dbReference type="PANTHER" id="PTHR12673:SF270">
    <property type="entry name" value="FYVE-TYPE DOMAIN-CONTAINING PROTEIN"/>
    <property type="match status" value="1"/>
</dbReference>
<feature type="region of interest" description="Disordered" evidence="1">
    <location>
        <begin position="123"/>
        <end position="152"/>
    </location>
</feature>
<feature type="compositionally biased region" description="Basic residues" evidence="1">
    <location>
        <begin position="127"/>
        <end position="142"/>
    </location>
</feature>
<dbReference type="GO" id="GO:0005085">
    <property type="term" value="F:guanyl-nucleotide exchange factor activity"/>
    <property type="evidence" value="ECO:0007669"/>
    <property type="project" value="InterPro"/>
</dbReference>
<dbReference type="OrthoDB" id="1716625at2759"/>
<dbReference type="SUPFAM" id="SSF48065">
    <property type="entry name" value="DBL homology domain (DH-domain)"/>
    <property type="match status" value="1"/>
</dbReference>
<keyword evidence="4" id="KW-1185">Reference proteome</keyword>
<dbReference type="Proteomes" id="UP000245783">
    <property type="component" value="Unassembled WGS sequence"/>
</dbReference>
<feature type="compositionally biased region" description="Basic and acidic residues" evidence="1">
    <location>
        <begin position="895"/>
        <end position="906"/>
    </location>
</feature>
<reference evidence="3 4" key="1">
    <citation type="journal article" date="2018" name="Mol. Biol. Evol.">
        <title>Broad Genomic Sampling Reveals a Smut Pathogenic Ancestry of the Fungal Clade Ustilaginomycotina.</title>
        <authorList>
            <person name="Kijpornyongpan T."/>
            <person name="Mondo S.J."/>
            <person name="Barry K."/>
            <person name="Sandor L."/>
            <person name="Lee J."/>
            <person name="Lipzen A."/>
            <person name="Pangilinan J."/>
            <person name="LaButti K."/>
            <person name="Hainaut M."/>
            <person name="Henrissat B."/>
            <person name="Grigoriev I.V."/>
            <person name="Spatafora J.W."/>
            <person name="Aime M.C."/>
        </authorList>
    </citation>
    <scope>NUCLEOTIDE SEQUENCE [LARGE SCALE GENOMIC DNA]</scope>
    <source>
        <strain evidence="3 4">MCA 4658</strain>
    </source>
</reference>
<dbReference type="GeneID" id="37037969"/>
<evidence type="ECO:0000313" key="3">
    <source>
        <dbReference type="EMBL" id="PWN43002.1"/>
    </source>
</evidence>
<feature type="compositionally biased region" description="Polar residues" evidence="1">
    <location>
        <begin position="908"/>
        <end position="936"/>
    </location>
</feature>
<protein>
    <recommendedName>
        <fullName evidence="2">DH domain-containing protein</fullName>
    </recommendedName>
</protein>
<evidence type="ECO:0000313" key="4">
    <source>
        <dbReference type="Proteomes" id="UP000245783"/>
    </source>
</evidence>
<feature type="compositionally biased region" description="Low complexity" evidence="1">
    <location>
        <begin position="957"/>
        <end position="966"/>
    </location>
</feature>
<feature type="compositionally biased region" description="Polar residues" evidence="1">
    <location>
        <begin position="1"/>
        <end position="14"/>
    </location>
</feature>
<feature type="region of interest" description="Disordered" evidence="1">
    <location>
        <begin position="885"/>
        <end position="1023"/>
    </location>
</feature>
<organism evidence="3 4">
    <name type="scientific">Ceraceosorus guamensis</name>
    <dbReference type="NCBI Taxonomy" id="1522189"/>
    <lineage>
        <taxon>Eukaryota</taxon>
        <taxon>Fungi</taxon>
        <taxon>Dikarya</taxon>
        <taxon>Basidiomycota</taxon>
        <taxon>Ustilaginomycotina</taxon>
        <taxon>Exobasidiomycetes</taxon>
        <taxon>Ceraceosorales</taxon>
        <taxon>Ceraceosoraceae</taxon>
        <taxon>Ceraceosorus</taxon>
    </lineage>
</organism>
<proteinExistence type="predicted"/>
<feature type="compositionally biased region" description="Basic and acidic residues" evidence="1">
    <location>
        <begin position="262"/>
        <end position="279"/>
    </location>
</feature>
<dbReference type="InParanoid" id="A0A316VZU5"/>
<dbReference type="PANTHER" id="PTHR12673">
    <property type="entry name" value="FACIOGENITAL DYSPLASIA PROTEIN"/>
    <property type="match status" value="1"/>
</dbReference>
<feature type="compositionally biased region" description="Polar residues" evidence="1">
    <location>
        <begin position="1335"/>
        <end position="1355"/>
    </location>
</feature>
<feature type="compositionally biased region" description="Polar residues" evidence="1">
    <location>
        <begin position="55"/>
        <end position="71"/>
    </location>
</feature>
<feature type="region of interest" description="Disordered" evidence="1">
    <location>
        <begin position="464"/>
        <end position="489"/>
    </location>
</feature>
<feature type="region of interest" description="Disordered" evidence="1">
    <location>
        <begin position="183"/>
        <end position="299"/>
    </location>
</feature>
<feature type="region of interest" description="Disordered" evidence="1">
    <location>
        <begin position="1326"/>
        <end position="1355"/>
    </location>
</feature>
<dbReference type="InterPro" id="IPR051092">
    <property type="entry name" value="FYVE_RhoGEF_PH"/>
</dbReference>
<dbReference type="STRING" id="1522189.A0A316VZU5"/>
<feature type="region of interest" description="Disordered" evidence="1">
    <location>
        <begin position="1103"/>
        <end position="1146"/>
    </location>
</feature>
<dbReference type="EMBL" id="KZ819374">
    <property type="protein sequence ID" value="PWN43002.1"/>
    <property type="molecule type" value="Genomic_DNA"/>
</dbReference>
<feature type="compositionally biased region" description="Polar residues" evidence="1">
    <location>
        <begin position="1126"/>
        <end position="1140"/>
    </location>
</feature>
<dbReference type="Gene3D" id="1.20.900.10">
    <property type="entry name" value="Dbl homology (DH) domain"/>
    <property type="match status" value="2"/>
</dbReference>